<organism evidence="3 4">
    <name type="scientific">Platanthera guangdongensis</name>
    <dbReference type="NCBI Taxonomy" id="2320717"/>
    <lineage>
        <taxon>Eukaryota</taxon>
        <taxon>Viridiplantae</taxon>
        <taxon>Streptophyta</taxon>
        <taxon>Embryophyta</taxon>
        <taxon>Tracheophyta</taxon>
        <taxon>Spermatophyta</taxon>
        <taxon>Magnoliopsida</taxon>
        <taxon>Liliopsida</taxon>
        <taxon>Asparagales</taxon>
        <taxon>Orchidaceae</taxon>
        <taxon>Orchidoideae</taxon>
        <taxon>Orchideae</taxon>
        <taxon>Orchidinae</taxon>
        <taxon>Platanthera</taxon>
    </lineage>
</organism>
<sequence>MDEDQEMERFDLDNDYEGGRWIGDEYYYRSKKEKRIQTKEDVIYGSFSVLSSDSDSGGRISRKRSKRDLIRKPDLTKPVQFISTGTVMPGQEIERNAEENNAAENPNPIAGVSFGLGFRVDPQRNGVDDGEDENFLPTAFGRKIKEAAQRREKEREELEREKLRSEKKSTGRRQPGPSKEVGKFENHTRGIGMKLMEKMGYKLGAGLGSLNKASLFLLKLS</sequence>
<feature type="compositionally biased region" description="Basic and acidic residues" evidence="1">
    <location>
        <begin position="143"/>
        <end position="169"/>
    </location>
</feature>
<dbReference type="PANTHER" id="PTHR23329">
    <property type="entry name" value="TUFTELIN-INTERACTING PROTEIN 11-RELATED"/>
    <property type="match status" value="1"/>
</dbReference>
<dbReference type="InterPro" id="IPR045211">
    <property type="entry name" value="TFP11/STIP/Ntr1"/>
</dbReference>
<reference evidence="3 4" key="1">
    <citation type="journal article" date="2022" name="Nat. Plants">
        <title>Genomes of leafy and leafless Platanthera orchids illuminate the evolution of mycoheterotrophy.</title>
        <authorList>
            <person name="Li M.H."/>
            <person name="Liu K.W."/>
            <person name="Li Z."/>
            <person name="Lu H.C."/>
            <person name="Ye Q.L."/>
            <person name="Zhang D."/>
            <person name="Wang J.Y."/>
            <person name="Li Y.F."/>
            <person name="Zhong Z.M."/>
            <person name="Liu X."/>
            <person name="Yu X."/>
            <person name="Liu D.K."/>
            <person name="Tu X.D."/>
            <person name="Liu B."/>
            <person name="Hao Y."/>
            <person name="Liao X.Y."/>
            <person name="Jiang Y.T."/>
            <person name="Sun W.H."/>
            <person name="Chen J."/>
            <person name="Chen Y.Q."/>
            <person name="Ai Y."/>
            <person name="Zhai J.W."/>
            <person name="Wu S.S."/>
            <person name="Zhou Z."/>
            <person name="Hsiao Y.Y."/>
            <person name="Wu W.L."/>
            <person name="Chen Y.Y."/>
            <person name="Lin Y.F."/>
            <person name="Hsu J.L."/>
            <person name="Li C.Y."/>
            <person name="Wang Z.W."/>
            <person name="Zhao X."/>
            <person name="Zhong W.Y."/>
            <person name="Ma X.K."/>
            <person name="Ma L."/>
            <person name="Huang J."/>
            <person name="Chen G.Z."/>
            <person name="Huang M.Z."/>
            <person name="Huang L."/>
            <person name="Peng D.H."/>
            <person name="Luo Y.B."/>
            <person name="Zou S.Q."/>
            <person name="Chen S.P."/>
            <person name="Lan S."/>
            <person name="Tsai W.C."/>
            <person name="Van de Peer Y."/>
            <person name="Liu Z.J."/>
        </authorList>
    </citation>
    <scope>NUCLEOTIDE SEQUENCE [LARGE SCALE GENOMIC DNA]</scope>
    <source>
        <strain evidence="3">Lor288</strain>
    </source>
</reference>
<evidence type="ECO:0000313" key="3">
    <source>
        <dbReference type="EMBL" id="KAK8967551.1"/>
    </source>
</evidence>
<dbReference type="Pfam" id="PF01585">
    <property type="entry name" value="G-patch"/>
    <property type="match status" value="1"/>
</dbReference>
<gene>
    <name evidence="3" type="ORF">KSP40_PGU011030</name>
</gene>
<accession>A0ABR2MVS7</accession>
<dbReference type="PROSITE" id="PS50174">
    <property type="entry name" value="G_PATCH"/>
    <property type="match status" value="1"/>
</dbReference>
<dbReference type="Proteomes" id="UP001412067">
    <property type="component" value="Unassembled WGS sequence"/>
</dbReference>
<proteinExistence type="predicted"/>
<dbReference type="InterPro" id="IPR000467">
    <property type="entry name" value="G_patch_dom"/>
</dbReference>
<evidence type="ECO:0000313" key="4">
    <source>
        <dbReference type="Proteomes" id="UP001412067"/>
    </source>
</evidence>
<dbReference type="Pfam" id="PF12457">
    <property type="entry name" value="TIP_N"/>
    <property type="match status" value="1"/>
</dbReference>
<evidence type="ECO:0000259" key="2">
    <source>
        <dbReference type="PROSITE" id="PS50174"/>
    </source>
</evidence>
<comment type="caution">
    <text evidence="3">The sequence shown here is derived from an EMBL/GenBank/DDBJ whole genome shotgun (WGS) entry which is preliminary data.</text>
</comment>
<feature type="domain" description="G-patch" evidence="2">
    <location>
        <begin position="188"/>
        <end position="221"/>
    </location>
</feature>
<dbReference type="EMBL" id="JBBWWR010000004">
    <property type="protein sequence ID" value="KAK8967551.1"/>
    <property type="molecule type" value="Genomic_DNA"/>
</dbReference>
<protein>
    <recommendedName>
        <fullName evidence="2">G-patch domain-containing protein</fullName>
    </recommendedName>
</protein>
<dbReference type="PANTHER" id="PTHR23329:SF1">
    <property type="entry name" value="TUFTELIN-INTERACTING PROTEIN 11"/>
    <property type="match status" value="1"/>
</dbReference>
<feature type="region of interest" description="Disordered" evidence="1">
    <location>
        <begin position="123"/>
        <end position="188"/>
    </location>
</feature>
<name>A0ABR2MVS7_9ASPA</name>
<keyword evidence="4" id="KW-1185">Reference proteome</keyword>
<dbReference type="InterPro" id="IPR022159">
    <property type="entry name" value="STIP/TFIP11_N"/>
</dbReference>
<feature type="compositionally biased region" description="Low complexity" evidence="1">
    <location>
        <begin position="99"/>
        <end position="109"/>
    </location>
</feature>
<feature type="region of interest" description="Disordered" evidence="1">
    <location>
        <begin position="80"/>
        <end position="109"/>
    </location>
</feature>
<evidence type="ECO:0000256" key="1">
    <source>
        <dbReference type="SAM" id="MobiDB-lite"/>
    </source>
</evidence>